<dbReference type="EMBL" id="CP001338">
    <property type="protein sequence ID" value="ACL17559.1"/>
    <property type="molecule type" value="Genomic_DNA"/>
</dbReference>
<accession>B8GE58</accession>
<dbReference type="Gene3D" id="2.40.50.180">
    <property type="entry name" value="CheA-289, Domain 4"/>
    <property type="match status" value="1"/>
</dbReference>
<dbReference type="InterPro" id="IPR002545">
    <property type="entry name" value="CheW-lke_dom"/>
</dbReference>
<sequence>MEAILQGVLTSPIAPVSPEEEEVQVLEFALGREQFALDLFDVREVVEYTPITPLPRMDSSILGIIDLRGRSRRSSISQRHSP</sequence>
<protein>
    <submittedName>
        <fullName evidence="2">CheW protein</fullName>
    </submittedName>
</protein>
<dbReference type="GO" id="GO:0005829">
    <property type="term" value="C:cytosol"/>
    <property type="evidence" value="ECO:0007669"/>
    <property type="project" value="TreeGrafter"/>
</dbReference>
<dbReference type="GO" id="GO:0006935">
    <property type="term" value="P:chemotaxis"/>
    <property type="evidence" value="ECO:0007669"/>
    <property type="project" value="InterPro"/>
</dbReference>
<dbReference type="AlphaFoldDB" id="B8GE58"/>
<dbReference type="STRING" id="521011.Mpal_2270"/>
<feature type="domain" description="CheW-like" evidence="1">
    <location>
        <begin position="22"/>
        <end position="82"/>
    </location>
</feature>
<evidence type="ECO:0000313" key="2">
    <source>
        <dbReference type="EMBL" id="ACL17559.1"/>
    </source>
</evidence>
<dbReference type="InterPro" id="IPR036061">
    <property type="entry name" value="CheW-like_dom_sf"/>
</dbReference>
<reference evidence="2 3" key="1">
    <citation type="journal article" date="2015" name="Genome Announc.">
        <title>Complete Genome Sequence of Methanosphaerula palustris E1-9CT, a Hydrogenotrophic Methanogen Isolated from a Minerotrophic Fen Peatland.</title>
        <authorList>
            <person name="Cadillo-Quiroz H."/>
            <person name="Browne P."/>
            <person name="Kyrpides N."/>
            <person name="Woyke T."/>
            <person name="Goodwin L."/>
            <person name="Detter C."/>
            <person name="Yavitt J.B."/>
            <person name="Zinder S.H."/>
        </authorList>
    </citation>
    <scope>NUCLEOTIDE SEQUENCE [LARGE SCALE GENOMIC DNA]</scope>
    <source>
        <strain evidence="3">ATCC BAA-1556 / DSM 19958 / E1-9c</strain>
    </source>
</reference>
<dbReference type="GO" id="GO:0007165">
    <property type="term" value="P:signal transduction"/>
    <property type="evidence" value="ECO:0007669"/>
    <property type="project" value="InterPro"/>
</dbReference>
<dbReference type="eggNOG" id="arCOG02395">
    <property type="taxonomic scope" value="Archaea"/>
</dbReference>
<dbReference type="Pfam" id="PF01584">
    <property type="entry name" value="CheW"/>
    <property type="match status" value="1"/>
</dbReference>
<dbReference type="PROSITE" id="PS50851">
    <property type="entry name" value="CHEW"/>
    <property type="match status" value="1"/>
</dbReference>
<dbReference type="KEGG" id="mpl:Mpal_2270"/>
<evidence type="ECO:0000259" key="1">
    <source>
        <dbReference type="PROSITE" id="PS50851"/>
    </source>
</evidence>
<proteinExistence type="predicted"/>
<keyword evidence="3" id="KW-1185">Reference proteome</keyword>
<evidence type="ECO:0000313" key="3">
    <source>
        <dbReference type="Proteomes" id="UP000002457"/>
    </source>
</evidence>
<organism evidence="2 3">
    <name type="scientific">Methanosphaerula palustris (strain ATCC BAA-1556 / DSM 19958 / E1-9c)</name>
    <dbReference type="NCBI Taxonomy" id="521011"/>
    <lineage>
        <taxon>Archaea</taxon>
        <taxon>Methanobacteriati</taxon>
        <taxon>Methanobacteriota</taxon>
        <taxon>Stenosarchaea group</taxon>
        <taxon>Methanomicrobia</taxon>
        <taxon>Methanomicrobiales</taxon>
        <taxon>Methanoregulaceae</taxon>
        <taxon>Methanosphaerula</taxon>
    </lineage>
</organism>
<dbReference type="PANTHER" id="PTHR22617:SF23">
    <property type="entry name" value="CHEMOTAXIS PROTEIN CHEW"/>
    <property type="match status" value="1"/>
</dbReference>
<gene>
    <name evidence="2" type="ordered locus">Mpal_2270</name>
</gene>
<dbReference type="PANTHER" id="PTHR22617">
    <property type="entry name" value="CHEMOTAXIS SENSOR HISTIDINE KINASE-RELATED"/>
    <property type="match status" value="1"/>
</dbReference>
<dbReference type="Proteomes" id="UP000002457">
    <property type="component" value="Chromosome"/>
</dbReference>
<name>B8GE58_METPE</name>
<dbReference type="InterPro" id="IPR039315">
    <property type="entry name" value="CheW"/>
</dbReference>
<dbReference type="HOGENOM" id="CLU_2550316_0_0_2"/>
<dbReference type="SUPFAM" id="SSF50341">
    <property type="entry name" value="CheW-like"/>
    <property type="match status" value="1"/>
</dbReference>
<dbReference type="Gene3D" id="2.30.30.40">
    <property type="entry name" value="SH3 Domains"/>
    <property type="match status" value="1"/>
</dbReference>